<gene>
    <name evidence="8" type="ORF">XD73_0696</name>
</gene>
<feature type="transmembrane region" description="Helical" evidence="7">
    <location>
        <begin position="163"/>
        <end position="181"/>
    </location>
</feature>
<dbReference type="PATRIC" id="fig|167964.4.peg.1560"/>
<proteinExistence type="inferred from homology"/>
<dbReference type="PANTHER" id="PTHR30589:SF0">
    <property type="entry name" value="PHOSPHATIDYLGLYCEROL--PROLIPOPROTEIN DIACYLGLYCERYL TRANSFERASE"/>
    <property type="match status" value="1"/>
</dbReference>
<evidence type="ECO:0000313" key="8">
    <source>
        <dbReference type="EMBL" id="KUK46443.1"/>
    </source>
</evidence>
<feature type="transmembrane region" description="Helical" evidence="7">
    <location>
        <begin position="132"/>
        <end position="151"/>
    </location>
</feature>
<feature type="non-terminal residue" evidence="8">
    <location>
        <position position="1"/>
    </location>
</feature>
<evidence type="ECO:0000313" key="9">
    <source>
        <dbReference type="Proteomes" id="UP000064249"/>
    </source>
</evidence>
<dbReference type="InterPro" id="IPR001640">
    <property type="entry name" value="Lgt"/>
</dbReference>
<evidence type="ECO:0000256" key="4">
    <source>
        <dbReference type="ARBA" id="ARBA00022692"/>
    </source>
</evidence>
<dbReference type="Pfam" id="PF01790">
    <property type="entry name" value="LGT"/>
    <property type="match status" value="1"/>
</dbReference>
<dbReference type="PANTHER" id="PTHR30589">
    <property type="entry name" value="PROLIPOPROTEIN DIACYLGLYCERYL TRANSFERASE"/>
    <property type="match status" value="1"/>
</dbReference>
<accession>A0A101FY03</accession>
<dbReference type="Proteomes" id="UP000064249">
    <property type="component" value="Unassembled WGS sequence"/>
</dbReference>
<keyword evidence="6 7" id="KW-0472">Membrane</keyword>
<organism evidence="8 9">
    <name type="scientific">Anaerolinea thermophila</name>
    <dbReference type="NCBI Taxonomy" id="167964"/>
    <lineage>
        <taxon>Bacteria</taxon>
        <taxon>Bacillati</taxon>
        <taxon>Chloroflexota</taxon>
        <taxon>Anaerolineae</taxon>
        <taxon>Anaerolineales</taxon>
        <taxon>Anaerolineaceae</taxon>
        <taxon>Anaerolinea</taxon>
    </lineage>
</organism>
<dbReference type="GO" id="GO:0008961">
    <property type="term" value="F:phosphatidylglycerol-prolipoprotein diacylglyceryl transferase activity"/>
    <property type="evidence" value="ECO:0007669"/>
    <property type="project" value="InterPro"/>
</dbReference>
<evidence type="ECO:0000256" key="6">
    <source>
        <dbReference type="ARBA" id="ARBA00023136"/>
    </source>
</evidence>
<keyword evidence="5 7" id="KW-1133">Transmembrane helix</keyword>
<name>A0A101FY03_9CHLR</name>
<keyword evidence="4 7" id="KW-0812">Transmembrane</keyword>
<dbReference type="EMBL" id="LGFU01000028">
    <property type="protein sequence ID" value="KUK46443.1"/>
    <property type="molecule type" value="Genomic_DNA"/>
</dbReference>
<comment type="similarity">
    <text evidence="1">Belongs to the Lgt family.</text>
</comment>
<evidence type="ECO:0000256" key="7">
    <source>
        <dbReference type="SAM" id="Phobius"/>
    </source>
</evidence>
<evidence type="ECO:0000256" key="2">
    <source>
        <dbReference type="ARBA" id="ARBA00022475"/>
    </source>
</evidence>
<protein>
    <submittedName>
        <fullName evidence="8">Prolipoprotein diacylglyceryl transferase</fullName>
    </submittedName>
</protein>
<feature type="transmembrane region" description="Helical" evidence="7">
    <location>
        <begin position="43"/>
        <end position="61"/>
    </location>
</feature>
<reference evidence="8 9" key="1">
    <citation type="journal article" date="2015" name="MBio">
        <title>Genome-Resolved Metagenomic Analysis Reveals Roles for Candidate Phyla and Other Microbial Community Members in Biogeochemical Transformations in Oil Reservoirs.</title>
        <authorList>
            <person name="Hu P."/>
            <person name="Tom L."/>
            <person name="Singh A."/>
            <person name="Thomas B.C."/>
            <person name="Baker B.J."/>
            <person name="Piceno Y.M."/>
            <person name="Andersen G.L."/>
            <person name="Banfield J.F."/>
        </authorList>
    </citation>
    <scope>NUCLEOTIDE SEQUENCE [LARGE SCALE GENOMIC DNA]</scope>
    <source>
        <strain evidence="8">46_16</strain>
    </source>
</reference>
<evidence type="ECO:0000256" key="5">
    <source>
        <dbReference type="ARBA" id="ARBA00022989"/>
    </source>
</evidence>
<dbReference type="GO" id="GO:0005886">
    <property type="term" value="C:plasma membrane"/>
    <property type="evidence" value="ECO:0007669"/>
    <property type="project" value="InterPro"/>
</dbReference>
<feature type="transmembrane region" description="Helical" evidence="7">
    <location>
        <begin position="20"/>
        <end position="36"/>
    </location>
</feature>
<dbReference type="PROSITE" id="PS01311">
    <property type="entry name" value="LGT"/>
    <property type="match status" value="1"/>
</dbReference>
<evidence type="ECO:0000256" key="1">
    <source>
        <dbReference type="ARBA" id="ARBA00007150"/>
    </source>
</evidence>
<evidence type="ECO:0000256" key="3">
    <source>
        <dbReference type="ARBA" id="ARBA00022679"/>
    </source>
</evidence>
<keyword evidence="2" id="KW-1003">Cell membrane</keyword>
<comment type="caution">
    <text evidence="8">The sequence shown here is derived from an EMBL/GenBank/DDBJ whole genome shotgun (WGS) entry which is preliminary data.</text>
</comment>
<keyword evidence="8" id="KW-0449">Lipoprotein</keyword>
<keyword evidence="3 8" id="KW-0808">Transferase</keyword>
<sequence>VDYYLSNPIEILMVRKGGLGIPGGILGGILALMIYSRKKKINFYTWADVIIPGVALAQAIGRWGNFINQELYGSPTDLPWAIYIDEANRLPEYMQYSTYHPMFLYESLWNLMNMFLLLLMERQLKDKLIPGDLLFTYLIVYPLGRFLLEFMRLDSSLVGGVNINQVTMVVVMIFSIVMLIIRHRKFSKQIPEGTDEVIPSEEENEAESEMQ</sequence>
<dbReference type="NCBIfam" id="TIGR00544">
    <property type="entry name" value="lgt"/>
    <property type="match status" value="1"/>
</dbReference>
<dbReference type="GO" id="GO:0042158">
    <property type="term" value="P:lipoprotein biosynthetic process"/>
    <property type="evidence" value="ECO:0007669"/>
    <property type="project" value="InterPro"/>
</dbReference>
<feature type="transmembrane region" description="Helical" evidence="7">
    <location>
        <begin position="102"/>
        <end position="120"/>
    </location>
</feature>
<dbReference type="AlphaFoldDB" id="A0A101FY03"/>